<dbReference type="Proteomes" id="UP000070444">
    <property type="component" value="Unassembled WGS sequence"/>
</dbReference>
<dbReference type="PANTHER" id="PTHR47874">
    <property type="entry name" value="EXPRESSED PROTEIN"/>
    <property type="match status" value="1"/>
</dbReference>
<protein>
    <recommendedName>
        <fullName evidence="4">Pentacotripeptide-repeat region of PRORP domain-containing protein</fullName>
    </recommendedName>
</protein>
<evidence type="ECO:0000313" key="3">
    <source>
        <dbReference type="Proteomes" id="UP000070444"/>
    </source>
</evidence>
<dbReference type="Gene3D" id="1.25.40.10">
    <property type="entry name" value="Tetratricopeptide repeat domain"/>
    <property type="match status" value="1"/>
</dbReference>
<accession>A0A137PJB2</accession>
<dbReference type="GO" id="GO:0003729">
    <property type="term" value="F:mRNA binding"/>
    <property type="evidence" value="ECO:0007669"/>
    <property type="project" value="InterPro"/>
</dbReference>
<organism evidence="2 3">
    <name type="scientific">Conidiobolus coronatus (strain ATCC 28846 / CBS 209.66 / NRRL 28638)</name>
    <name type="common">Delacroixia coronata</name>
    <dbReference type="NCBI Taxonomy" id="796925"/>
    <lineage>
        <taxon>Eukaryota</taxon>
        <taxon>Fungi</taxon>
        <taxon>Fungi incertae sedis</taxon>
        <taxon>Zoopagomycota</taxon>
        <taxon>Entomophthoromycotina</taxon>
        <taxon>Entomophthoromycetes</taxon>
        <taxon>Entomophthorales</taxon>
        <taxon>Ancylistaceae</taxon>
        <taxon>Conidiobolus</taxon>
    </lineage>
</organism>
<dbReference type="STRING" id="796925.A0A137PJB2"/>
<dbReference type="OrthoDB" id="185373at2759"/>
<evidence type="ECO:0000256" key="1">
    <source>
        <dbReference type="ARBA" id="ARBA00007626"/>
    </source>
</evidence>
<dbReference type="EMBL" id="KQ964418">
    <property type="protein sequence ID" value="KXN75087.1"/>
    <property type="molecule type" value="Genomic_DNA"/>
</dbReference>
<sequence>MYLKFIKFPINLNKLKLKPLSSLLQLNYYSASSKHFLESPLNLSIKGLNGQLYHNIELNPQPQNPELIELFRKSIVLQHMDISLKLYKQCCQELYHLISKEDRTELLKLIVKCIKQVKPEPSHLEHHLKRPKPQPPQYASEYLDWFIDDTIERNSRNCGVFSQSDWELIFKGWSKDCKFTRLEIAFNCILQTHYPKLSQKLQSLDLIKGNSNLKKLMSHWRWNSVKLTNNLIDSILISRSKNNGIGINQIFKLFNICRVELGLNPDPSIMVLALHRFYPQNDLFSKKVNDFTKQLNSGINSNSKYLLTLANCFQIRAEFRESQNILDYMQINLNLQPDEFFLNLKIRNLFELNEIKNSEDMELILDEYSQKWNILPNYITLSLIIKGYTLLGDLSAIDYWYTKLTQEYRITPNVITYIHLIKSYSELGEVEKVEQIAQEYLGRSDLPIKPEPIKHLINFYGNLNAFEKVEELYEILIRSQSSISLGVWISLVKASVKCCKVDKGVEWLLESGKSEHLAGYDKALMELLKNAGWDSKFPGDSGNIDELKSHVELRGEKGV</sequence>
<dbReference type="AlphaFoldDB" id="A0A137PJB2"/>
<comment type="similarity">
    <text evidence="1">Belongs to the PPR family. P subfamily.</text>
</comment>
<evidence type="ECO:0008006" key="4">
    <source>
        <dbReference type="Google" id="ProtNLM"/>
    </source>
</evidence>
<evidence type="ECO:0000313" key="2">
    <source>
        <dbReference type="EMBL" id="KXN75087.1"/>
    </source>
</evidence>
<proteinExistence type="inferred from homology"/>
<dbReference type="PANTHER" id="PTHR47874:SF4">
    <property type="entry name" value="EXPRESSED PROTEIN"/>
    <property type="match status" value="1"/>
</dbReference>
<reference evidence="2 3" key="1">
    <citation type="journal article" date="2015" name="Genome Biol. Evol.">
        <title>Phylogenomic analyses indicate that early fungi evolved digesting cell walls of algal ancestors of land plants.</title>
        <authorList>
            <person name="Chang Y."/>
            <person name="Wang S."/>
            <person name="Sekimoto S."/>
            <person name="Aerts A.L."/>
            <person name="Choi C."/>
            <person name="Clum A."/>
            <person name="LaButti K.M."/>
            <person name="Lindquist E.A."/>
            <person name="Yee Ngan C."/>
            <person name="Ohm R.A."/>
            <person name="Salamov A.A."/>
            <person name="Grigoriev I.V."/>
            <person name="Spatafora J.W."/>
            <person name="Berbee M.L."/>
        </authorList>
    </citation>
    <scope>NUCLEOTIDE SEQUENCE [LARGE SCALE GENOMIC DNA]</scope>
    <source>
        <strain evidence="2 3">NRRL 28638</strain>
    </source>
</reference>
<gene>
    <name evidence="2" type="ORF">CONCODRAFT_76581</name>
</gene>
<keyword evidence="3" id="KW-1185">Reference proteome</keyword>
<name>A0A137PJB2_CONC2</name>
<dbReference type="InterPro" id="IPR011990">
    <property type="entry name" value="TPR-like_helical_dom_sf"/>
</dbReference>
<dbReference type="InterPro" id="IPR044179">
    <property type="entry name" value="PPR5-like"/>
</dbReference>